<evidence type="ECO:0000313" key="3">
    <source>
        <dbReference type="Proteomes" id="UP000198757"/>
    </source>
</evidence>
<dbReference type="Gene3D" id="3.60.15.10">
    <property type="entry name" value="Ribonuclease Z/Hydroxyacylglutathione hydrolase-like"/>
    <property type="match status" value="1"/>
</dbReference>
<reference evidence="3" key="1">
    <citation type="submission" date="2016-10" db="EMBL/GenBank/DDBJ databases">
        <authorList>
            <person name="Varghese N."/>
            <person name="Submissions S."/>
        </authorList>
    </citation>
    <scope>NUCLEOTIDE SEQUENCE [LARGE SCALE GENOMIC DNA]</scope>
    <source>
        <strain evidence="3">DSM 25811 / CCM 8410 / LMG 26954 / E90</strain>
    </source>
</reference>
<accession>A0A1G6I657</accession>
<dbReference type="Proteomes" id="UP000198757">
    <property type="component" value="Unassembled WGS sequence"/>
</dbReference>
<evidence type="ECO:0000259" key="1">
    <source>
        <dbReference type="Pfam" id="PF12706"/>
    </source>
</evidence>
<dbReference type="OrthoDB" id="9805728at2"/>
<dbReference type="PANTHER" id="PTHR15032:SF4">
    <property type="entry name" value="N-ACYL-PHOSPHATIDYLETHANOLAMINE-HYDROLYZING PHOSPHOLIPASE D"/>
    <property type="match status" value="1"/>
</dbReference>
<dbReference type="SUPFAM" id="SSF56281">
    <property type="entry name" value="Metallo-hydrolase/oxidoreductase"/>
    <property type="match status" value="1"/>
</dbReference>
<evidence type="ECO:0000313" key="2">
    <source>
        <dbReference type="EMBL" id="SDC01984.1"/>
    </source>
</evidence>
<keyword evidence="3" id="KW-1185">Reference proteome</keyword>
<dbReference type="InterPro" id="IPR036866">
    <property type="entry name" value="RibonucZ/Hydroxyglut_hydro"/>
</dbReference>
<dbReference type="STRING" id="1285928.SAMN04487894_101109"/>
<sequence length="364" mass="41329">MLWSIVVILLVMGVIGVIVVNQPSFGKLPSGERLKRIKKSPNYKDGKFQNLNHTPLLVGDKSILQAWLGSVFAEKDKDLRPIGNLPSIKTDLTKFAKDEDVLVWMGHSSLYLQTNGKRILVDPVLVSASPFSFYNKAFKGSDGYTPENIPEVDYLLITHDHWDHLDYGTMIQIRDRIRMVICPLGVGAHFEHWGFNSQKITEVDWSDSLDLDGDIKLTSLPARHFSGRGLKANQSLWTAYMLQCSLGNIFISGDTGYDEHFLAIKKKFGTIDFAILENGQYNEDWKYIHIMPDDLVKAVEDLQPKKVMTVHNSKYALGRHAWYEPLENISDASGKYGFNLITPMIGEPVLLKDSTQVFKKWWKP</sequence>
<organism evidence="2 3">
    <name type="scientific">Niabella drilacis (strain DSM 25811 / CCM 8410 / CCUG 62505 / LMG 26954 / E90)</name>
    <dbReference type="NCBI Taxonomy" id="1285928"/>
    <lineage>
        <taxon>Bacteria</taxon>
        <taxon>Pseudomonadati</taxon>
        <taxon>Bacteroidota</taxon>
        <taxon>Chitinophagia</taxon>
        <taxon>Chitinophagales</taxon>
        <taxon>Chitinophagaceae</taxon>
        <taxon>Niabella</taxon>
    </lineage>
</organism>
<proteinExistence type="predicted"/>
<protein>
    <submittedName>
        <fullName evidence="2">L-ascorbate metabolism protein UlaG, beta-lactamase superfamily</fullName>
    </submittedName>
</protein>
<dbReference type="InterPro" id="IPR001279">
    <property type="entry name" value="Metallo-B-lactamas"/>
</dbReference>
<dbReference type="Pfam" id="PF12706">
    <property type="entry name" value="Lactamase_B_2"/>
    <property type="match status" value="1"/>
</dbReference>
<dbReference type="EMBL" id="FMZO01000001">
    <property type="protein sequence ID" value="SDC01984.1"/>
    <property type="molecule type" value="Genomic_DNA"/>
</dbReference>
<dbReference type="GO" id="GO:0005737">
    <property type="term" value="C:cytoplasm"/>
    <property type="evidence" value="ECO:0007669"/>
    <property type="project" value="TreeGrafter"/>
</dbReference>
<gene>
    <name evidence="2" type="ORF">SAMN04487894_101109</name>
</gene>
<feature type="domain" description="Metallo-beta-lactamase" evidence="1">
    <location>
        <begin position="118"/>
        <end position="311"/>
    </location>
</feature>
<dbReference type="AlphaFoldDB" id="A0A1G6I657"/>
<dbReference type="RefSeq" id="WP_090388574.1">
    <property type="nucleotide sequence ID" value="NZ_FMZO01000001.1"/>
</dbReference>
<name>A0A1G6I657_NIADE</name>
<dbReference type="PANTHER" id="PTHR15032">
    <property type="entry name" value="N-ACYL-PHOSPHATIDYLETHANOLAMINE-HYDROLYZING PHOSPHOLIPASE D"/>
    <property type="match status" value="1"/>
</dbReference>